<keyword evidence="6 7" id="KW-0472">Membrane</keyword>
<feature type="transmembrane region" description="Helical" evidence="7">
    <location>
        <begin position="240"/>
        <end position="261"/>
    </location>
</feature>
<organism evidence="8 9">
    <name type="scientific">Crenobacter oryzisoli</name>
    <dbReference type="NCBI Taxonomy" id="3056844"/>
    <lineage>
        <taxon>Bacteria</taxon>
        <taxon>Pseudomonadati</taxon>
        <taxon>Pseudomonadota</taxon>
        <taxon>Betaproteobacteria</taxon>
        <taxon>Neisseriales</taxon>
        <taxon>Neisseriaceae</taxon>
        <taxon>Crenobacter</taxon>
    </lineage>
</organism>
<feature type="transmembrane region" description="Helical" evidence="7">
    <location>
        <begin position="32"/>
        <end position="56"/>
    </location>
</feature>
<dbReference type="Proteomes" id="UP001168540">
    <property type="component" value="Unassembled WGS sequence"/>
</dbReference>
<evidence type="ECO:0000313" key="9">
    <source>
        <dbReference type="Proteomes" id="UP001168540"/>
    </source>
</evidence>
<dbReference type="RefSeq" id="WP_289828366.1">
    <property type="nucleotide sequence ID" value="NZ_JAUEDK010000003.1"/>
</dbReference>
<evidence type="ECO:0000256" key="5">
    <source>
        <dbReference type="ARBA" id="ARBA00022989"/>
    </source>
</evidence>
<dbReference type="PANTHER" id="PTHR10464:SF4">
    <property type="entry name" value="UREA TRANSPORTER"/>
    <property type="match status" value="1"/>
</dbReference>
<feature type="transmembrane region" description="Helical" evidence="7">
    <location>
        <begin position="121"/>
        <end position="141"/>
    </location>
</feature>
<dbReference type="Gene3D" id="1.10.3430.10">
    <property type="entry name" value="Ammonium transporter AmtB like domains"/>
    <property type="match status" value="1"/>
</dbReference>
<dbReference type="InterPro" id="IPR004937">
    <property type="entry name" value="Urea_transporter"/>
</dbReference>
<proteinExistence type="inferred from homology"/>
<evidence type="ECO:0000256" key="4">
    <source>
        <dbReference type="ARBA" id="ARBA00022692"/>
    </source>
</evidence>
<accession>A0ABT7XJ55</accession>
<evidence type="ECO:0000256" key="6">
    <source>
        <dbReference type="ARBA" id="ARBA00023136"/>
    </source>
</evidence>
<dbReference type="InterPro" id="IPR029020">
    <property type="entry name" value="Ammonium/urea_transptr"/>
</dbReference>
<comment type="caution">
    <text evidence="8">The sequence shown here is derived from an EMBL/GenBank/DDBJ whole genome shotgun (WGS) entry which is preliminary data.</text>
</comment>
<evidence type="ECO:0000256" key="7">
    <source>
        <dbReference type="SAM" id="Phobius"/>
    </source>
</evidence>
<evidence type="ECO:0000256" key="2">
    <source>
        <dbReference type="ARBA" id="ARBA00005914"/>
    </source>
</evidence>
<feature type="transmembrane region" description="Helical" evidence="7">
    <location>
        <begin position="161"/>
        <end position="181"/>
    </location>
</feature>
<reference evidence="8" key="1">
    <citation type="submission" date="2023-06" db="EMBL/GenBank/DDBJ databases">
        <authorList>
            <person name="Zhang S."/>
        </authorList>
    </citation>
    <scope>NUCLEOTIDE SEQUENCE</scope>
    <source>
        <strain evidence="8">SG2303</strain>
    </source>
</reference>
<sequence>MKSLSLPAPLSQLLKQIGQIHFQDAPLTGLAILLALASVEPWAAVGMACASLVTLVTTRLARLPVGKALDGLYGYNAALTGAGLFTLFAPSPALFGYLALVSVATTFVSARWVAWGKLPALTIQFVVAMWGAWQLSMLLGLPQPGGGCAKGLAEFLPCGIGQVNFIGSLSGGLAVWLAIILQSREQGLWLGIGAACGWLAAYALDAVVPGAAGQAIGLAVNLALIAQGLTVFGQSVATRFIGIALGVPACLLFGASGLPYFTLPFNLVTWLLLWQGKRPQRLDEPAPVGQ</sequence>
<feature type="transmembrane region" description="Helical" evidence="7">
    <location>
        <begin position="94"/>
        <end position="114"/>
    </location>
</feature>
<comment type="similarity">
    <text evidence="2">Belongs to the urea transporter family.</text>
</comment>
<evidence type="ECO:0000313" key="8">
    <source>
        <dbReference type="EMBL" id="MDN0073822.1"/>
    </source>
</evidence>
<gene>
    <name evidence="8" type="ORF">QU481_02815</name>
</gene>
<feature type="transmembrane region" description="Helical" evidence="7">
    <location>
        <begin position="68"/>
        <end position="88"/>
    </location>
</feature>
<dbReference type="Pfam" id="PF03253">
    <property type="entry name" value="UT"/>
    <property type="match status" value="1"/>
</dbReference>
<evidence type="ECO:0000256" key="3">
    <source>
        <dbReference type="ARBA" id="ARBA00022475"/>
    </source>
</evidence>
<keyword evidence="9" id="KW-1185">Reference proteome</keyword>
<name>A0ABT7XJ55_9NEIS</name>
<feature type="transmembrane region" description="Helical" evidence="7">
    <location>
        <begin position="188"/>
        <end position="208"/>
    </location>
</feature>
<feature type="transmembrane region" description="Helical" evidence="7">
    <location>
        <begin position="214"/>
        <end position="233"/>
    </location>
</feature>
<keyword evidence="5 7" id="KW-1133">Transmembrane helix</keyword>
<evidence type="ECO:0000256" key="1">
    <source>
        <dbReference type="ARBA" id="ARBA00004651"/>
    </source>
</evidence>
<protein>
    <submittedName>
        <fullName evidence="8">Urea transporter</fullName>
    </submittedName>
</protein>
<dbReference type="PANTHER" id="PTHR10464">
    <property type="entry name" value="UREA TRANSPORTER"/>
    <property type="match status" value="1"/>
</dbReference>
<dbReference type="EMBL" id="JAUEDK010000003">
    <property type="protein sequence ID" value="MDN0073822.1"/>
    <property type="molecule type" value="Genomic_DNA"/>
</dbReference>
<keyword evidence="4 7" id="KW-0812">Transmembrane</keyword>
<keyword evidence="3" id="KW-1003">Cell membrane</keyword>
<comment type="subcellular location">
    <subcellularLocation>
        <location evidence="1">Cell membrane</location>
        <topology evidence="1">Multi-pass membrane protein</topology>
    </subcellularLocation>
</comment>